<evidence type="ECO:0000256" key="3">
    <source>
        <dbReference type="ARBA" id="ARBA00012327"/>
    </source>
</evidence>
<comment type="similarity">
    <text evidence="8">Belongs to the methyltransferase superfamily.</text>
</comment>
<dbReference type="InterPro" id="IPR029063">
    <property type="entry name" value="SAM-dependent_MTases_sf"/>
</dbReference>
<evidence type="ECO:0000256" key="1">
    <source>
        <dbReference type="ARBA" id="ARBA00000852"/>
    </source>
</evidence>
<evidence type="ECO:0000256" key="4">
    <source>
        <dbReference type="ARBA" id="ARBA00022603"/>
    </source>
</evidence>
<dbReference type="Gene3D" id="3.40.50.150">
    <property type="entry name" value="Vaccinia Virus protein VP39"/>
    <property type="match status" value="1"/>
</dbReference>
<dbReference type="Proteomes" id="UP001355056">
    <property type="component" value="Unassembled WGS sequence"/>
</dbReference>
<evidence type="ECO:0000256" key="7">
    <source>
        <dbReference type="ARBA" id="ARBA00022756"/>
    </source>
</evidence>
<evidence type="ECO:0000313" key="10">
    <source>
        <dbReference type="EMBL" id="MEG3183909.1"/>
    </source>
</evidence>
<organism evidence="10 11">
    <name type="scientific">Novilysobacter erysipheiresistens</name>
    <dbReference type="NCBI Taxonomy" id="1749332"/>
    <lineage>
        <taxon>Bacteria</taxon>
        <taxon>Pseudomonadati</taxon>
        <taxon>Pseudomonadota</taxon>
        <taxon>Gammaproteobacteria</taxon>
        <taxon>Lysobacterales</taxon>
        <taxon>Lysobacteraceae</taxon>
        <taxon>Novilysobacter</taxon>
    </lineage>
</organism>
<gene>
    <name evidence="8 10" type="primary">bioC</name>
    <name evidence="10" type="ORF">SNE34_07795</name>
</gene>
<dbReference type="NCBIfam" id="TIGR02072">
    <property type="entry name" value="BioC"/>
    <property type="match status" value="1"/>
</dbReference>
<keyword evidence="6 8" id="KW-0949">S-adenosyl-L-methionine</keyword>
<dbReference type="PANTHER" id="PTHR13090:SF1">
    <property type="entry name" value="ARGININE-HYDROXYLASE NDUFAF5, MITOCHONDRIAL"/>
    <property type="match status" value="1"/>
</dbReference>
<keyword evidence="7 8" id="KW-0093">Biotin biosynthesis</keyword>
<protein>
    <recommendedName>
        <fullName evidence="3 8">Malonyl-[acyl-carrier protein] O-methyltransferase</fullName>
        <shortName evidence="8">Malonyl-ACP O-methyltransferase</shortName>
        <ecNumber evidence="3 8">2.1.1.197</ecNumber>
    </recommendedName>
    <alternativeName>
        <fullName evidence="8">Biotin synthesis protein BioC</fullName>
    </alternativeName>
</protein>
<comment type="pathway">
    <text evidence="2 8">Cofactor biosynthesis; biotin biosynthesis.</text>
</comment>
<evidence type="ECO:0000256" key="8">
    <source>
        <dbReference type="HAMAP-Rule" id="MF_00835"/>
    </source>
</evidence>
<dbReference type="EC" id="2.1.1.197" evidence="3 8"/>
<comment type="caution">
    <text evidence="10">The sequence shown here is derived from an EMBL/GenBank/DDBJ whole genome shotgun (WGS) entry which is preliminary data.</text>
</comment>
<evidence type="ECO:0000256" key="5">
    <source>
        <dbReference type="ARBA" id="ARBA00022679"/>
    </source>
</evidence>
<dbReference type="RefSeq" id="WP_332616312.1">
    <property type="nucleotide sequence ID" value="NZ_JAXGFP010000003.1"/>
</dbReference>
<evidence type="ECO:0000256" key="6">
    <source>
        <dbReference type="ARBA" id="ARBA00022691"/>
    </source>
</evidence>
<keyword evidence="5 8" id="KW-0808">Transferase</keyword>
<feature type="domain" description="Methyltransferase type 11" evidence="9">
    <location>
        <begin position="56"/>
        <end position="160"/>
    </location>
</feature>
<evidence type="ECO:0000256" key="2">
    <source>
        <dbReference type="ARBA" id="ARBA00004746"/>
    </source>
</evidence>
<dbReference type="InterPro" id="IPR050602">
    <property type="entry name" value="Malonyl-ACP_OMT"/>
</dbReference>
<keyword evidence="4 8" id="KW-0489">Methyltransferase</keyword>
<dbReference type="Pfam" id="PF08241">
    <property type="entry name" value="Methyltransf_11"/>
    <property type="match status" value="1"/>
</dbReference>
<dbReference type="GO" id="GO:0032259">
    <property type="term" value="P:methylation"/>
    <property type="evidence" value="ECO:0007669"/>
    <property type="project" value="UniProtKB-KW"/>
</dbReference>
<proteinExistence type="inferred from homology"/>
<sequence length="311" mass="33724">MTDLFDHRQVRRAFSRAAHGYDSAAALQREVGARLLEQLDYLDDPAHGRPPPQVVLDLGCGPGHASVAMQQRWPKAQVLALDLAPGMLAETRRHARGTGLARLNPFAYVPAPVCADARALPLRDASVDVLHSNLCLQWVEDLPAVFAGFRRVLKPGGLLLVSTFGPATLFELREAFAAADEAPHVSLFPAIGQFGDALLAAGFKDPVLDRDEFRLGHPDLADLMRELRTIGATNALATRRRSLTGRARFARAAQAYEAMREGTGMPLAGQLPATWEVIYAHAWGPPPGAPIRVGGVDEVHVPPSSIRVRKR</sequence>
<comment type="function">
    <text evidence="8">Converts the free carboxyl group of a malonyl-thioester to its methyl ester by transfer of a methyl group from S-adenosyl-L-methionine (SAM). It allows to synthesize pimeloyl-ACP via the fatty acid synthetic pathway.</text>
</comment>
<name>A0ABU7YYF7_9GAMM</name>
<dbReference type="HAMAP" id="MF_00835">
    <property type="entry name" value="BioC"/>
    <property type="match status" value="1"/>
</dbReference>
<dbReference type="PANTHER" id="PTHR13090">
    <property type="entry name" value="ARGININE-HYDROXYLASE NDUFAF5, MITOCHONDRIAL"/>
    <property type="match status" value="1"/>
</dbReference>
<evidence type="ECO:0000313" key="11">
    <source>
        <dbReference type="Proteomes" id="UP001355056"/>
    </source>
</evidence>
<dbReference type="InterPro" id="IPR011814">
    <property type="entry name" value="BioC"/>
</dbReference>
<comment type="catalytic activity">
    <reaction evidence="1 8">
        <text>malonyl-[ACP] + S-adenosyl-L-methionine = malonyl-[ACP] methyl ester + S-adenosyl-L-homocysteine</text>
        <dbReference type="Rhea" id="RHEA:17105"/>
        <dbReference type="Rhea" id="RHEA-COMP:9623"/>
        <dbReference type="Rhea" id="RHEA-COMP:9954"/>
        <dbReference type="ChEBI" id="CHEBI:57856"/>
        <dbReference type="ChEBI" id="CHEBI:59789"/>
        <dbReference type="ChEBI" id="CHEBI:78449"/>
        <dbReference type="ChEBI" id="CHEBI:78845"/>
        <dbReference type="EC" id="2.1.1.197"/>
    </reaction>
</comment>
<evidence type="ECO:0000259" key="9">
    <source>
        <dbReference type="Pfam" id="PF08241"/>
    </source>
</evidence>
<accession>A0ABU7YYF7</accession>
<dbReference type="SUPFAM" id="SSF53335">
    <property type="entry name" value="S-adenosyl-L-methionine-dependent methyltransferases"/>
    <property type="match status" value="1"/>
</dbReference>
<reference evidence="10 11" key="1">
    <citation type="journal article" date="2016" name="Int. J. Syst. Evol. Microbiol.">
        <title>Lysobacter erysipheiresistens sp. nov., an antagonist of powdery mildew, isolated from tobacco-cultivated soil.</title>
        <authorList>
            <person name="Xie B."/>
            <person name="Li T."/>
            <person name="Lin X."/>
            <person name="Wang C.J."/>
            <person name="Chen Y.J."/>
            <person name="Liu W.J."/>
            <person name="Zhao Z.W."/>
        </authorList>
    </citation>
    <scope>NUCLEOTIDE SEQUENCE [LARGE SCALE GENOMIC DNA]</scope>
    <source>
        <strain evidence="10 11">RS-LYSO-3</strain>
    </source>
</reference>
<dbReference type="InterPro" id="IPR013216">
    <property type="entry name" value="Methyltransf_11"/>
</dbReference>
<keyword evidence="11" id="KW-1185">Reference proteome</keyword>
<dbReference type="GO" id="GO:0102130">
    <property type="term" value="F:malonyl-CoA methyltransferase activity"/>
    <property type="evidence" value="ECO:0007669"/>
    <property type="project" value="UniProtKB-EC"/>
</dbReference>
<dbReference type="EMBL" id="JAXGFP010000003">
    <property type="protein sequence ID" value="MEG3183909.1"/>
    <property type="molecule type" value="Genomic_DNA"/>
</dbReference>
<dbReference type="CDD" id="cd02440">
    <property type="entry name" value="AdoMet_MTases"/>
    <property type="match status" value="1"/>
</dbReference>